<evidence type="ECO:0000313" key="7">
    <source>
        <dbReference type="Proteomes" id="UP000594263"/>
    </source>
</evidence>
<comment type="subcellular location">
    <subcellularLocation>
        <location evidence="1">Nucleus</location>
    </subcellularLocation>
</comment>
<dbReference type="GO" id="GO:0003723">
    <property type="term" value="F:RNA binding"/>
    <property type="evidence" value="ECO:0007669"/>
    <property type="project" value="TreeGrafter"/>
</dbReference>
<dbReference type="PANTHER" id="PTHR13516:SF3">
    <property type="entry name" value="ALBA DNA_RNA-BINDING PROTEIN"/>
    <property type="match status" value="1"/>
</dbReference>
<organism evidence="6 7">
    <name type="scientific">Kalanchoe fedtschenkoi</name>
    <name type="common">Lavender scallops</name>
    <name type="synonym">South American air plant</name>
    <dbReference type="NCBI Taxonomy" id="63787"/>
    <lineage>
        <taxon>Eukaryota</taxon>
        <taxon>Viridiplantae</taxon>
        <taxon>Streptophyta</taxon>
        <taxon>Embryophyta</taxon>
        <taxon>Tracheophyta</taxon>
        <taxon>Spermatophyta</taxon>
        <taxon>Magnoliopsida</taxon>
        <taxon>eudicotyledons</taxon>
        <taxon>Gunneridae</taxon>
        <taxon>Pentapetalae</taxon>
        <taxon>Saxifragales</taxon>
        <taxon>Crassulaceae</taxon>
        <taxon>Kalanchoe</taxon>
    </lineage>
</organism>
<reference evidence="6" key="1">
    <citation type="submission" date="2021-01" db="UniProtKB">
        <authorList>
            <consortium name="EnsemblPlants"/>
        </authorList>
    </citation>
    <scope>IDENTIFICATION</scope>
</reference>
<name>A0A7N0UUL6_KALFE</name>
<proteinExistence type="inferred from homology"/>
<keyword evidence="7" id="KW-1185">Reference proteome</keyword>
<evidence type="ECO:0000256" key="2">
    <source>
        <dbReference type="ARBA" id="ARBA00008018"/>
    </source>
</evidence>
<evidence type="ECO:0000256" key="1">
    <source>
        <dbReference type="ARBA" id="ARBA00004123"/>
    </source>
</evidence>
<dbReference type="AlphaFoldDB" id="A0A7N0UUL6"/>
<sequence>MKRRDVLDSAHDFEVGRKEETGVKIRGSGGMERYRRVEKRKPQQSLKDNEIRITALGFVRNYISYALSLLQDHKTKEIVLKAMGQAISKAVGIAEIIKKRTPGLHQDIVISSTSITDVWEPVEEGLIPLEISRQVSLISITLSTTELNKTSPGYQSPSRKDHLKSQNQYEEQNRTSKHGTNEDVYVQGQGRHGKGREIKWGRHLSYKGCTRADGYLNRGGNGWTRNGGFIVDQEG</sequence>
<comment type="similarity">
    <text evidence="2">Belongs to the histone-like Alba family.</text>
</comment>
<dbReference type="Pfam" id="PF01918">
    <property type="entry name" value="Alba"/>
    <property type="match status" value="1"/>
</dbReference>
<feature type="region of interest" description="Disordered" evidence="4">
    <location>
        <begin position="148"/>
        <end position="192"/>
    </location>
</feature>
<protein>
    <recommendedName>
        <fullName evidence="5">DNA/RNA-binding protein Alba-like domain-containing protein</fullName>
    </recommendedName>
</protein>
<accession>A0A7N0UUL6</accession>
<dbReference type="GO" id="GO:0005634">
    <property type="term" value="C:nucleus"/>
    <property type="evidence" value="ECO:0007669"/>
    <property type="project" value="UniProtKB-SubCell"/>
</dbReference>
<dbReference type="Proteomes" id="UP000594263">
    <property type="component" value="Unplaced"/>
</dbReference>
<dbReference type="Gene3D" id="3.30.110.20">
    <property type="entry name" value="Alba-like domain"/>
    <property type="match status" value="1"/>
</dbReference>
<dbReference type="InterPro" id="IPR002775">
    <property type="entry name" value="DNA/RNA-bd_Alba-like"/>
</dbReference>
<feature type="domain" description="DNA/RNA-binding protein Alba-like" evidence="5">
    <location>
        <begin position="49"/>
        <end position="113"/>
    </location>
</feature>
<dbReference type="OMA" id="TIFKGWM"/>
<evidence type="ECO:0000256" key="3">
    <source>
        <dbReference type="ARBA" id="ARBA00023242"/>
    </source>
</evidence>
<feature type="compositionally biased region" description="Polar residues" evidence="4">
    <location>
        <begin position="148"/>
        <end position="157"/>
    </location>
</feature>
<evidence type="ECO:0000256" key="4">
    <source>
        <dbReference type="SAM" id="MobiDB-lite"/>
    </source>
</evidence>
<evidence type="ECO:0000259" key="5">
    <source>
        <dbReference type="Pfam" id="PF01918"/>
    </source>
</evidence>
<dbReference type="InterPro" id="IPR051958">
    <property type="entry name" value="Alba-like_NAB"/>
</dbReference>
<evidence type="ECO:0000313" key="6">
    <source>
        <dbReference type="EnsemblPlants" id="Kaladp0082s0139.1.v1.1"/>
    </source>
</evidence>
<dbReference type="PANTHER" id="PTHR13516">
    <property type="entry name" value="RIBONUCLEASE P SUBUNIT P25"/>
    <property type="match status" value="1"/>
</dbReference>
<dbReference type="EnsemblPlants" id="Kaladp0082s0139.1.v1.1">
    <property type="protein sequence ID" value="Kaladp0082s0139.1.v1.1"/>
    <property type="gene ID" value="Kaladp0082s0139.v1.1"/>
</dbReference>
<dbReference type="Gramene" id="Kaladp0082s0139.1.v1.1">
    <property type="protein sequence ID" value="Kaladp0082s0139.1.v1.1"/>
    <property type="gene ID" value="Kaladp0082s0139.v1.1"/>
</dbReference>
<dbReference type="SUPFAM" id="SSF82704">
    <property type="entry name" value="AlbA-like"/>
    <property type="match status" value="1"/>
</dbReference>
<dbReference type="InterPro" id="IPR036882">
    <property type="entry name" value="Alba-like_dom_sf"/>
</dbReference>
<keyword evidence="3" id="KW-0539">Nucleus</keyword>